<dbReference type="OrthoDB" id="3191611at2"/>
<accession>A0A3P3VT46</accession>
<name>A0A3P3VT46_9MICO</name>
<evidence type="ECO:0000256" key="1">
    <source>
        <dbReference type="SAM" id="MobiDB-lite"/>
    </source>
</evidence>
<dbReference type="AlphaFoldDB" id="A0A3P3VT46"/>
<protein>
    <submittedName>
        <fullName evidence="2">Uncharacterized protein</fullName>
    </submittedName>
</protein>
<organism evidence="2 3">
    <name type="scientific">Gulosibacter macacae</name>
    <dbReference type="NCBI Taxonomy" id="2488791"/>
    <lineage>
        <taxon>Bacteria</taxon>
        <taxon>Bacillati</taxon>
        <taxon>Actinomycetota</taxon>
        <taxon>Actinomycetes</taxon>
        <taxon>Micrococcales</taxon>
        <taxon>Microbacteriaceae</taxon>
        <taxon>Gulosibacter</taxon>
    </lineage>
</organism>
<keyword evidence="3" id="KW-1185">Reference proteome</keyword>
<feature type="compositionally biased region" description="Low complexity" evidence="1">
    <location>
        <begin position="175"/>
        <end position="186"/>
    </location>
</feature>
<dbReference type="Proteomes" id="UP000274391">
    <property type="component" value="Unassembled WGS sequence"/>
</dbReference>
<gene>
    <name evidence="2" type="ORF">EG850_11150</name>
</gene>
<dbReference type="RefSeq" id="WP_124973488.1">
    <property type="nucleotide sequence ID" value="NZ_RQVS01000014.1"/>
</dbReference>
<dbReference type="EMBL" id="RQVS01000014">
    <property type="protein sequence ID" value="RRJ85935.1"/>
    <property type="molecule type" value="Genomic_DNA"/>
</dbReference>
<evidence type="ECO:0000313" key="2">
    <source>
        <dbReference type="EMBL" id="RRJ85935.1"/>
    </source>
</evidence>
<sequence length="232" mass="25819">MSAQTASTIAEIERIVLASGEWDGIEEVEFSVDGSTWSTVFVPEETDPTAFARATVHRKGVSAPTRVTISWAEAVPLDEEWRAKWNRNPMALFGSAAIRAAYRRAFRDLVEILPNAAEGDGEPAEPVEEIDWSARIKEASTLDEVMQIGAEAKRVRAFTTVLDREWRARRRELEAPAAVEQVTSAKPSRKRRRKPAGDLNKSMTALQEQVVADEAARHSRPTPRVLDKKRGA</sequence>
<feature type="region of interest" description="Disordered" evidence="1">
    <location>
        <begin position="175"/>
        <end position="232"/>
    </location>
</feature>
<proteinExistence type="predicted"/>
<comment type="caution">
    <text evidence="2">The sequence shown here is derived from an EMBL/GenBank/DDBJ whole genome shotgun (WGS) entry which is preliminary data.</text>
</comment>
<evidence type="ECO:0000313" key="3">
    <source>
        <dbReference type="Proteomes" id="UP000274391"/>
    </source>
</evidence>
<reference evidence="2 3" key="1">
    <citation type="submission" date="2018-11" db="EMBL/GenBank/DDBJ databases">
        <title>YIM 102482-1 draft genome.</title>
        <authorList>
            <person name="Li G."/>
            <person name="Jiang Y."/>
        </authorList>
    </citation>
    <scope>NUCLEOTIDE SEQUENCE [LARGE SCALE GENOMIC DNA]</scope>
    <source>
        <strain evidence="2 3">YIM 102482-1</strain>
    </source>
</reference>